<dbReference type="AlphaFoldDB" id="A0A8S3UPL7"/>
<reference evidence="1" key="1">
    <citation type="submission" date="2021-03" db="EMBL/GenBank/DDBJ databases">
        <authorList>
            <person name="Bekaert M."/>
        </authorList>
    </citation>
    <scope>NUCLEOTIDE SEQUENCE</scope>
</reference>
<dbReference type="EMBL" id="CAJPWZ010002690">
    <property type="protein sequence ID" value="CAG2243101.1"/>
    <property type="molecule type" value="Genomic_DNA"/>
</dbReference>
<proteinExistence type="predicted"/>
<accession>A0A8S3UPL7</accession>
<name>A0A8S3UPL7_MYTED</name>
<evidence type="ECO:0000313" key="1">
    <source>
        <dbReference type="EMBL" id="CAG2243101.1"/>
    </source>
</evidence>
<gene>
    <name evidence="1" type="ORF">MEDL_55220</name>
</gene>
<sequence>MTDNISQCLSRSLYNYLCEFCEIGDEKKVKAIRMMNNVRDNLCYDDGNVIITSGSFGEGIEMVLRDIDIMFVIKNIEVHENMSSVIYNKNKTYFSTHMEDTRPGFTCLSLEYTSDESILQKCFNVSAKHEWLRTLRSIRKLGMFKTLTLIQITSLRFAVNSTLIPNELQLEVDGMTRKIPPVVYAHVLCVLCNFHLNNVRLCRESID</sequence>
<keyword evidence="2" id="KW-1185">Reference proteome</keyword>
<organism evidence="1 2">
    <name type="scientific">Mytilus edulis</name>
    <name type="common">Blue mussel</name>
    <dbReference type="NCBI Taxonomy" id="6550"/>
    <lineage>
        <taxon>Eukaryota</taxon>
        <taxon>Metazoa</taxon>
        <taxon>Spiralia</taxon>
        <taxon>Lophotrochozoa</taxon>
        <taxon>Mollusca</taxon>
        <taxon>Bivalvia</taxon>
        <taxon>Autobranchia</taxon>
        <taxon>Pteriomorphia</taxon>
        <taxon>Mytilida</taxon>
        <taxon>Mytiloidea</taxon>
        <taxon>Mytilidae</taxon>
        <taxon>Mytilinae</taxon>
        <taxon>Mytilus</taxon>
    </lineage>
</organism>
<dbReference type="Proteomes" id="UP000683360">
    <property type="component" value="Unassembled WGS sequence"/>
</dbReference>
<comment type="caution">
    <text evidence="1">The sequence shown here is derived from an EMBL/GenBank/DDBJ whole genome shotgun (WGS) entry which is preliminary data.</text>
</comment>
<protein>
    <submittedName>
        <fullName evidence="1">Uncharacterized protein</fullName>
    </submittedName>
</protein>
<evidence type="ECO:0000313" key="2">
    <source>
        <dbReference type="Proteomes" id="UP000683360"/>
    </source>
</evidence>